<dbReference type="CDD" id="cd02064">
    <property type="entry name" value="FAD_synthetase_N"/>
    <property type="match status" value="1"/>
</dbReference>
<accession>A0A3M8DQQ9</accession>
<keyword evidence="10" id="KW-0067">ATP-binding</keyword>
<gene>
    <name evidence="13" type="ORF">EDM56_11480</name>
</gene>
<dbReference type="InterPro" id="IPR014729">
    <property type="entry name" value="Rossmann-like_a/b/a_fold"/>
</dbReference>
<keyword evidence="8" id="KW-0547">Nucleotide-binding</keyword>
<evidence type="ECO:0000256" key="3">
    <source>
        <dbReference type="ARBA" id="ARBA00012393"/>
    </source>
</evidence>
<evidence type="ECO:0000256" key="6">
    <source>
        <dbReference type="ARBA" id="ARBA00022679"/>
    </source>
</evidence>
<comment type="similarity">
    <text evidence="2">Belongs to the RibF family.</text>
</comment>
<evidence type="ECO:0000313" key="13">
    <source>
        <dbReference type="EMBL" id="RNB89781.1"/>
    </source>
</evidence>
<feature type="domain" description="FAD synthetase" evidence="12">
    <location>
        <begin position="13"/>
        <end position="154"/>
    </location>
</feature>
<dbReference type="PANTHER" id="PTHR22749">
    <property type="entry name" value="RIBOFLAVIN KINASE/FMN ADENYLYLTRANSFERASE"/>
    <property type="match status" value="1"/>
</dbReference>
<comment type="catalytic activity">
    <reaction evidence="11">
        <text>FMN + ATP + H(+) = FAD + diphosphate</text>
        <dbReference type="Rhea" id="RHEA:17237"/>
        <dbReference type="ChEBI" id="CHEBI:15378"/>
        <dbReference type="ChEBI" id="CHEBI:30616"/>
        <dbReference type="ChEBI" id="CHEBI:33019"/>
        <dbReference type="ChEBI" id="CHEBI:57692"/>
        <dbReference type="ChEBI" id="CHEBI:58210"/>
        <dbReference type="EC" id="2.7.7.2"/>
    </reaction>
</comment>
<sequence length="190" mass="21588">MHVHPPQTLQLPASVLTIGALDGVHRGHQELIRHGRERARELGVPLVVYTFDPPPRIYFQHSLLLTTVVEKIRRLMLLGVDHVVIAPFDANYVTRGVPIFLEELAGLNPLEIWEGSDFRFGRDRDGDIETLRQRFSVRVLDPVLCEAGTVISSSRIRTLLMQNKTAEAEWLLGWPLPHTYKQSIEGEKQS</sequence>
<comment type="caution">
    <text evidence="13">The sequence shown here is derived from an EMBL/GenBank/DDBJ whole genome shotgun (WGS) entry which is preliminary data.</text>
</comment>
<dbReference type="OrthoDB" id="9803667at2"/>
<dbReference type="Gene3D" id="3.40.50.620">
    <property type="entry name" value="HUPs"/>
    <property type="match status" value="1"/>
</dbReference>
<keyword evidence="6" id="KW-0808">Transferase</keyword>
<evidence type="ECO:0000256" key="9">
    <source>
        <dbReference type="ARBA" id="ARBA00022827"/>
    </source>
</evidence>
<evidence type="ECO:0000256" key="8">
    <source>
        <dbReference type="ARBA" id="ARBA00022741"/>
    </source>
</evidence>
<keyword evidence="7" id="KW-0548">Nucleotidyltransferase</keyword>
<comment type="pathway">
    <text evidence="1">Cofactor biosynthesis; FAD biosynthesis; FAD from FMN: step 1/1.</text>
</comment>
<dbReference type="Proteomes" id="UP000271031">
    <property type="component" value="Unassembled WGS sequence"/>
</dbReference>
<dbReference type="Pfam" id="PF06574">
    <property type="entry name" value="FAD_syn"/>
    <property type="match status" value="1"/>
</dbReference>
<name>A0A3M8DQQ9_9BACL</name>
<keyword evidence="5" id="KW-0288">FMN</keyword>
<evidence type="ECO:0000313" key="14">
    <source>
        <dbReference type="Proteomes" id="UP000271031"/>
    </source>
</evidence>
<dbReference type="GO" id="GO:0009231">
    <property type="term" value="P:riboflavin biosynthetic process"/>
    <property type="evidence" value="ECO:0007669"/>
    <property type="project" value="InterPro"/>
</dbReference>
<dbReference type="GO" id="GO:0003919">
    <property type="term" value="F:FMN adenylyltransferase activity"/>
    <property type="evidence" value="ECO:0007669"/>
    <property type="project" value="UniProtKB-EC"/>
</dbReference>
<proteinExistence type="inferred from homology"/>
<dbReference type="GO" id="GO:0006747">
    <property type="term" value="P:FAD biosynthetic process"/>
    <property type="evidence" value="ECO:0007669"/>
    <property type="project" value="UniProtKB-UniPathway"/>
</dbReference>
<reference evidence="13 14" key="1">
    <citation type="submission" date="2018-10" db="EMBL/GenBank/DDBJ databases">
        <title>Phylogenomics of Brevibacillus.</title>
        <authorList>
            <person name="Dunlap C."/>
        </authorList>
    </citation>
    <scope>NUCLEOTIDE SEQUENCE [LARGE SCALE GENOMIC DNA]</scope>
    <source>
        <strain evidence="13 14">JCM 15716</strain>
    </source>
</reference>
<evidence type="ECO:0000256" key="1">
    <source>
        <dbReference type="ARBA" id="ARBA00004726"/>
    </source>
</evidence>
<dbReference type="GO" id="GO:0009398">
    <property type="term" value="P:FMN biosynthetic process"/>
    <property type="evidence" value="ECO:0007669"/>
    <property type="project" value="TreeGrafter"/>
</dbReference>
<evidence type="ECO:0000256" key="7">
    <source>
        <dbReference type="ARBA" id="ARBA00022695"/>
    </source>
</evidence>
<evidence type="ECO:0000256" key="4">
    <source>
        <dbReference type="ARBA" id="ARBA00022630"/>
    </source>
</evidence>
<protein>
    <recommendedName>
        <fullName evidence="3">FAD synthase</fullName>
        <ecNumber evidence="3">2.7.7.2</ecNumber>
    </recommendedName>
</protein>
<dbReference type="UniPathway" id="UPA00277">
    <property type="reaction ID" value="UER00407"/>
</dbReference>
<organism evidence="13 14">
    <name type="scientific">Brevibacillus fluminis</name>
    <dbReference type="NCBI Taxonomy" id="511487"/>
    <lineage>
        <taxon>Bacteria</taxon>
        <taxon>Bacillati</taxon>
        <taxon>Bacillota</taxon>
        <taxon>Bacilli</taxon>
        <taxon>Bacillales</taxon>
        <taxon>Paenibacillaceae</taxon>
        <taxon>Brevibacillus</taxon>
    </lineage>
</organism>
<dbReference type="EC" id="2.7.7.2" evidence="3"/>
<evidence type="ECO:0000256" key="10">
    <source>
        <dbReference type="ARBA" id="ARBA00022840"/>
    </source>
</evidence>
<dbReference type="RefSeq" id="WP_122918035.1">
    <property type="nucleotide sequence ID" value="NZ_RHHQ01000008.1"/>
</dbReference>
<dbReference type="InterPro" id="IPR023468">
    <property type="entry name" value="Riboflavin_kinase"/>
</dbReference>
<dbReference type="InterPro" id="IPR015864">
    <property type="entry name" value="FAD_synthase"/>
</dbReference>
<dbReference type="AlphaFoldDB" id="A0A3M8DQQ9"/>
<evidence type="ECO:0000256" key="5">
    <source>
        <dbReference type="ARBA" id="ARBA00022643"/>
    </source>
</evidence>
<keyword evidence="4" id="KW-0285">Flavoprotein</keyword>
<dbReference type="SUPFAM" id="SSF52374">
    <property type="entry name" value="Nucleotidylyl transferase"/>
    <property type="match status" value="1"/>
</dbReference>
<dbReference type="GO" id="GO:0008531">
    <property type="term" value="F:riboflavin kinase activity"/>
    <property type="evidence" value="ECO:0007669"/>
    <property type="project" value="TreeGrafter"/>
</dbReference>
<evidence type="ECO:0000256" key="11">
    <source>
        <dbReference type="ARBA" id="ARBA00049494"/>
    </source>
</evidence>
<dbReference type="EMBL" id="RHHQ01000008">
    <property type="protein sequence ID" value="RNB89781.1"/>
    <property type="molecule type" value="Genomic_DNA"/>
</dbReference>
<keyword evidence="14" id="KW-1185">Reference proteome</keyword>
<dbReference type="GO" id="GO:0005524">
    <property type="term" value="F:ATP binding"/>
    <property type="evidence" value="ECO:0007669"/>
    <property type="project" value="UniProtKB-KW"/>
</dbReference>
<keyword evidence="9" id="KW-0274">FAD</keyword>
<evidence type="ECO:0000256" key="2">
    <source>
        <dbReference type="ARBA" id="ARBA00010214"/>
    </source>
</evidence>
<evidence type="ECO:0000259" key="12">
    <source>
        <dbReference type="Pfam" id="PF06574"/>
    </source>
</evidence>
<dbReference type="PANTHER" id="PTHR22749:SF6">
    <property type="entry name" value="RIBOFLAVIN KINASE"/>
    <property type="match status" value="1"/>
</dbReference>